<proteinExistence type="predicted"/>
<dbReference type="OrthoDB" id="7468483at2"/>
<evidence type="ECO:0000313" key="1">
    <source>
        <dbReference type="EMBL" id="EMD82582.1"/>
    </source>
</evidence>
<name>M2U3I0_9SPHN</name>
<evidence type="ECO:0000313" key="2">
    <source>
        <dbReference type="Proteomes" id="UP000011717"/>
    </source>
</evidence>
<dbReference type="EMBL" id="AMRV01000006">
    <property type="protein sequence ID" value="EMD82582.1"/>
    <property type="molecule type" value="Genomic_DNA"/>
</dbReference>
<dbReference type="InterPro" id="IPR054248">
    <property type="entry name" value="DUF6975"/>
</dbReference>
<comment type="caution">
    <text evidence="1">The sequence shown here is derived from an EMBL/GenBank/DDBJ whole genome shotgun (WGS) entry which is preliminary data.</text>
</comment>
<accession>M2U3I0</accession>
<reference evidence="1 2" key="1">
    <citation type="journal article" date="2013" name="Genome Announc.">
        <title>Draft Genome Sequence of Strain JLT2015T, Belonging to the Family Sphingomonadaceae of the Alphaproteobacteria.</title>
        <authorList>
            <person name="Tang K."/>
            <person name="Liu K."/>
            <person name="Li S."/>
            <person name="Jiao N."/>
        </authorList>
    </citation>
    <scope>NUCLEOTIDE SEQUENCE [LARGE SCALE GENOMIC DNA]</scope>
    <source>
        <strain evidence="1 2">JLT2015</strain>
    </source>
</reference>
<gene>
    <name evidence="1" type="ORF">C725_1969</name>
</gene>
<protein>
    <submittedName>
        <fullName evidence="1">Uncharacterized protein</fullName>
    </submittedName>
</protein>
<sequence>MALAARDHRPLSRVETLGELLASLGAAAAAGRAELAAMGKAQRRRPEGFIADAVHFLTILHGEMPSLLDALAADNGDLEDPLKQAAARFSDDRVWLAGLAASSGIYPGLQGLTSAETVVRNIRSAMLTLARSQRDGCGLGVALGFLIDWPGLRAALDAAGAAVFAARWAAPAESWPGDALLALTALAAPRFQEIGSRRAIAFGAGQFVQIHAQLLELVETRAAVRRD</sequence>
<dbReference type="AlphaFoldDB" id="M2U3I0"/>
<dbReference type="Proteomes" id="UP000011717">
    <property type="component" value="Unassembled WGS sequence"/>
</dbReference>
<dbReference type="Pfam" id="PF22391">
    <property type="entry name" value="DUF6975"/>
    <property type="match status" value="1"/>
</dbReference>
<dbReference type="RefSeq" id="WP_008602403.1">
    <property type="nucleotide sequence ID" value="NZ_AMRV01000006.1"/>
</dbReference>
<organism evidence="1 2">
    <name type="scientific">Pacificimonas flava</name>
    <dbReference type="NCBI Taxonomy" id="1234595"/>
    <lineage>
        <taxon>Bacteria</taxon>
        <taxon>Pseudomonadati</taxon>
        <taxon>Pseudomonadota</taxon>
        <taxon>Alphaproteobacteria</taxon>
        <taxon>Sphingomonadales</taxon>
        <taxon>Sphingosinicellaceae</taxon>
        <taxon>Pacificimonas</taxon>
    </lineage>
</organism>
<keyword evidence="2" id="KW-1185">Reference proteome</keyword>